<proteinExistence type="predicted"/>
<name>A0ABM7U439_9CHRO</name>
<dbReference type="PANTHER" id="PTHR36925:SF1">
    <property type="entry name" value="COBALT-PRECORRIN-6A REDUCTASE"/>
    <property type="match status" value="1"/>
</dbReference>
<gene>
    <name evidence="4" type="ORF">CPARK_000029800</name>
</gene>
<dbReference type="InterPro" id="IPR003723">
    <property type="entry name" value="Precorrin-6x_reduct"/>
</dbReference>
<accession>A0ABM7U439</accession>
<dbReference type="NCBIfam" id="NF005970">
    <property type="entry name" value="PRK08057.1-4"/>
    <property type="match status" value="1"/>
</dbReference>
<dbReference type="Pfam" id="PF02571">
    <property type="entry name" value="CbiJ"/>
    <property type="match status" value="1"/>
</dbReference>
<dbReference type="EMBL" id="AP024987">
    <property type="protein sequence ID" value="BDA39459.1"/>
    <property type="molecule type" value="Genomic_DNA"/>
</dbReference>
<keyword evidence="3" id="KW-0560">Oxidoreductase</keyword>
<comment type="pathway">
    <text evidence="1">Cofactor biosynthesis; adenosylcobalamin biosynthesis.</text>
</comment>
<protein>
    <submittedName>
        <fullName evidence="4">Cobalt-precorrin-6A reductase</fullName>
    </submittedName>
</protein>
<evidence type="ECO:0000256" key="2">
    <source>
        <dbReference type="ARBA" id="ARBA00022573"/>
    </source>
</evidence>
<dbReference type="RefSeq" id="WP_229637485.1">
    <property type="nucleotide sequence ID" value="NZ_AP024987.1"/>
</dbReference>
<evidence type="ECO:0000256" key="3">
    <source>
        <dbReference type="ARBA" id="ARBA00023002"/>
    </source>
</evidence>
<evidence type="ECO:0000313" key="5">
    <source>
        <dbReference type="Proteomes" id="UP001319803"/>
    </source>
</evidence>
<evidence type="ECO:0000256" key="1">
    <source>
        <dbReference type="ARBA" id="ARBA00004953"/>
    </source>
</evidence>
<dbReference type="PROSITE" id="PS51014">
    <property type="entry name" value="COBK_CBIJ"/>
    <property type="match status" value="1"/>
</dbReference>
<dbReference type="PANTHER" id="PTHR36925">
    <property type="entry name" value="COBALT-PRECORRIN-6A REDUCTASE"/>
    <property type="match status" value="1"/>
</dbReference>
<reference evidence="4 5" key="1">
    <citation type="submission" date="2021-08" db="EMBL/GenBank/DDBJ databases">
        <title>Endosymbiont genome of Braarudosphaera bigelowii.</title>
        <authorList>
            <person name="Suzuki S."/>
            <person name="Ishida K."/>
        </authorList>
    </citation>
    <scope>NUCLEOTIDE SEQUENCE [LARGE SCALE GENOMIC DNA]</scope>
    <source>
        <strain evidence="4">CPSB-1</strain>
    </source>
</reference>
<evidence type="ECO:0000313" key="4">
    <source>
        <dbReference type="EMBL" id="BDA39459.1"/>
    </source>
</evidence>
<keyword evidence="5" id="KW-1185">Reference proteome</keyword>
<sequence>MKNNGKLWLIGGTGDSAKIAKVIAENFFPYLVTVTTLQAIHLYKDDPNVSISIGKLSIKDIQNFCRKEKVKGIIDASHPFAENISRYAINIAQSYAIPYMRYERPSLPLDSQVIYLDSFKTLITKEYLAKKRVLLTVGCKVLPMFNPCHQQSLLFARILPRLSSLKIALAAGFREENIIGVRPPINLELEKAICKQWKIDMVVTKASGKQGGEDIKKRLSKALGISLIIIQRPNINYPKSTQQISDIIGFCYECLKQ</sequence>
<dbReference type="Proteomes" id="UP001319803">
    <property type="component" value="Chromosome"/>
</dbReference>
<dbReference type="NCBIfam" id="TIGR00715">
    <property type="entry name" value="precor6x_red"/>
    <property type="match status" value="1"/>
</dbReference>
<organism evidence="4 5">
    <name type="scientific">cyanobacterium endosymbiont of Braarudosphaera bigelowii</name>
    <dbReference type="NCBI Taxonomy" id="1285375"/>
    <lineage>
        <taxon>Bacteria</taxon>
        <taxon>Bacillati</taxon>
        <taxon>Cyanobacteriota</taxon>
        <taxon>Cyanophyceae</taxon>
        <taxon>Oscillatoriophycideae</taxon>
        <taxon>Chroococcales</taxon>
        <taxon>Aphanothecaceae</taxon>
        <taxon>Candidatus Atelocyanobacterium</taxon>
        <taxon>Candidatus Atelocyanobacterium thalassae</taxon>
    </lineage>
</organism>
<keyword evidence="2" id="KW-0169">Cobalamin biosynthesis</keyword>